<proteinExistence type="inferred from homology"/>
<feature type="compositionally biased region" description="Acidic residues" evidence="12">
    <location>
        <begin position="1"/>
        <end position="13"/>
    </location>
</feature>
<dbReference type="InterPro" id="IPR036638">
    <property type="entry name" value="HLH_DNA-bd_sf"/>
</dbReference>
<dbReference type="CDD" id="cd11406">
    <property type="entry name" value="bHLHzip_Max"/>
    <property type="match status" value="1"/>
</dbReference>
<dbReference type="Gene3D" id="4.10.280.10">
    <property type="entry name" value="Helix-loop-helix DNA-binding domain"/>
    <property type="match status" value="1"/>
</dbReference>
<keyword evidence="14" id="KW-1185">Reference proteome</keyword>
<keyword evidence="9" id="KW-0539">Nucleus</keyword>
<dbReference type="GO" id="GO:0046983">
    <property type="term" value="F:protein dimerization activity"/>
    <property type="evidence" value="ECO:0007669"/>
    <property type="project" value="InterPro"/>
</dbReference>
<evidence type="ECO:0000256" key="11">
    <source>
        <dbReference type="ARBA" id="ARBA00062656"/>
    </source>
</evidence>
<dbReference type="KEGG" id="zca:113928522"/>
<reference evidence="15" key="1">
    <citation type="submission" date="2025-08" db="UniProtKB">
        <authorList>
            <consortium name="RefSeq"/>
        </authorList>
    </citation>
    <scope>IDENTIFICATION</scope>
    <source>
        <tissue evidence="15">Blood</tissue>
    </source>
</reference>
<keyword evidence="5" id="KW-0805">Transcription regulation</keyword>
<dbReference type="PROSITE" id="PS50888">
    <property type="entry name" value="BHLH"/>
    <property type="match status" value="1"/>
</dbReference>
<comment type="similarity">
    <text evidence="1">Belongs to the MAX family.</text>
</comment>
<keyword evidence="8" id="KW-0804">Transcription</keyword>
<evidence type="ECO:0000259" key="13">
    <source>
        <dbReference type="PROSITE" id="PS50888"/>
    </source>
</evidence>
<feature type="region of interest" description="Disordered" evidence="12">
    <location>
        <begin position="1"/>
        <end position="29"/>
    </location>
</feature>
<evidence type="ECO:0000256" key="9">
    <source>
        <dbReference type="ARBA" id="ARBA00023242"/>
    </source>
</evidence>
<evidence type="ECO:0000256" key="5">
    <source>
        <dbReference type="ARBA" id="ARBA00023015"/>
    </source>
</evidence>
<organism evidence="14 15">
    <name type="scientific">Zalophus californianus</name>
    <name type="common">California sealion</name>
    <dbReference type="NCBI Taxonomy" id="9704"/>
    <lineage>
        <taxon>Eukaryota</taxon>
        <taxon>Metazoa</taxon>
        <taxon>Chordata</taxon>
        <taxon>Craniata</taxon>
        <taxon>Vertebrata</taxon>
        <taxon>Euteleostomi</taxon>
        <taxon>Mammalia</taxon>
        <taxon>Eutheria</taxon>
        <taxon>Laurasiatheria</taxon>
        <taxon>Carnivora</taxon>
        <taxon>Caniformia</taxon>
        <taxon>Pinnipedia</taxon>
        <taxon>Otariidae</taxon>
        <taxon>Zalophus</taxon>
    </lineage>
</organism>
<dbReference type="FunFam" id="4.10.280.10:FF:000023">
    <property type="entry name" value="MAX isoform 13"/>
    <property type="match status" value="1"/>
</dbReference>
<dbReference type="AlphaFoldDB" id="A0A6P9FK41"/>
<dbReference type="InterPro" id="IPR011598">
    <property type="entry name" value="bHLH_dom"/>
</dbReference>
<dbReference type="OrthoDB" id="8964853at2759"/>
<keyword evidence="6" id="KW-0238">DNA-binding</keyword>
<evidence type="ECO:0000313" key="14">
    <source>
        <dbReference type="Proteomes" id="UP000515165"/>
    </source>
</evidence>
<evidence type="ECO:0000256" key="1">
    <source>
        <dbReference type="ARBA" id="ARBA00007628"/>
    </source>
</evidence>
<dbReference type="GO" id="GO:0045944">
    <property type="term" value="P:positive regulation of transcription by RNA polymerase II"/>
    <property type="evidence" value="ECO:0007669"/>
    <property type="project" value="TreeGrafter"/>
</dbReference>
<comment type="subunit">
    <text evidence="11">Efficient DNA binding requires dimerization with another bHLH protein. Binds DNA as a heterodimer with MYC or MAD. Part of the E2F6.com-1 complex in G0 phase composed of E2F6, MGA, MAX, TFDP1, CBX3, BAT8, EUHMTASE1, RING1, RNF2, MBLR, L3MBTL2 and YAF2. Component of some MLL1/MLL complex, at least composed of the core components KMT2A/MLL1, ASH2L, HCFC1/HCF1, WDR5 and RBBP5, as well as the facultative components BACC1, CHD8, E2F6, HSP70, INO80C, KANSL1, LAS1L, MAX, MCRS1, MGA, MYST1/MOF, PELP1, PHF20, PRP31, RING2, RUVB1/TIP49A, RUVB2/TIP49B, SENP3, TAF1, TAF4, TAF6, TAF7, TAF9 and TEX10. Interacts with SPAG9. The heterodimer MYC:MAX interacts with ABI1; the interaction may enhance MYC:MAX transcriptional activity.</text>
</comment>
<dbReference type="RefSeq" id="XP_035583418.1">
    <property type="nucleotide sequence ID" value="XM_035727525.1"/>
</dbReference>
<name>A0A6P9FK41_ZALCA</name>
<dbReference type="SUPFAM" id="SSF47459">
    <property type="entry name" value="HLH, helix-loop-helix DNA-binding domain"/>
    <property type="match status" value="1"/>
</dbReference>
<dbReference type="PANTHER" id="PTHR10328:SF3">
    <property type="entry name" value="PROTEIN MAX"/>
    <property type="match status" value="1"/>
</dbReference>
<dbReference type="GeneID" id="113928522"/>
<evidence type="ECO:0000256" key="7">
    <source>
        <dbReference type="ARBA" id="ARBA00023159"/>
    </source>
</evidence>
<evidence type="ECO:0000256" key="3">
    <source>
        <dbReference type="ARBA" id="ARBA00022491"/>
    </source>
</evidence>
<dbReference type="GO" id="GO:0003700">
    <property type="term" value="F:DNA-binding transcription factor activity"/>
    <property type="evidence" value="ECO:0007669"/>
    <property type="project" value="TreeGrafter"/>
</dbReference>
<dbReference type="Pfam" id="PF00010">
    <property type="entry name" value="HLH"/>
    <property type="match status" value="1"/>
</dbReference>
<accession>A0A6P9FK41</accession>
<evidence type="ECO:0000313" key="15">
    <source>
        <dbReference type="RefSeq" id="XP_035583418.1"/>
    </source>
</evidence>
<keyword evidence="3" id="KW-0678">Repressor</keyword>
<dbReference type="GO" id="GO:0003677">
    <property type="term" value="F:DNA binding"/>
    <property type="evidence" value="ECO:0007669"/>
    <property type="project" value="UniProtKB-KW"/>
</dbReference>
<gene>
    <name evidence="15" type="primary">LOC113928522</name>
</gene>
<dbReference type="SMART" id="SM00353">
    <property type="entry name" value="HLH"/>
    <property type="match status" value="1"/>
</dbReference>
<dbReference type="GO" id="GO:0090575">
    <property type="term" value="C:RNA polymerase II transcription regulator complex"/>
    <property type="evidence" value="ECO:0007669"/>
    <property type="project" value="TreeGrafter"/>
</dbReference>
<feature type="domain" description="BHLH" evidence="13">
    <location>
        <begin position="23"/>
        <end position="74"/>
    </location>
</feature>
<evidence type="ECO:0000256" key="6">
    <source>
        <dbReference type="ARBA" id="ARBA00023125"/>
    </source>
</evidence>
<dbReference type="Proteomes" id="UP000515165">
    <property type="component" value="Chromosome 5"/>
</dbReference>
<evidence type="ECO:0000256" key="8">
    <source>
        <dbReference type="ARBA" id="ARBA00023163"/>
    </source>
</evidence>
<evidence type="ECO:0000256" key="4">
    <source>
        <dbReference type="ARBA" id="ARBA00022553"/>
    </source>
</evidence>
<sequence>MSDNNDMEVESYEEQPRFQSATAKQAHHNALEQKRSDYIKDSFQSLWDAVPSLQGQQTPWAQILDKATEYIQYMQRKNYTHQQDIEDLEGQNAFLEQQVCALEKARSSVQLQTNYPPSDNSLYTNAKGSTISAFNGGSHCSLESELEEPQSNKKLQMGNAAIQTVRVLHRLTLLSGLCGTAMMFCLFTAGGKDGERISPVVATWCILVEDGSLWFSWMMKLPSLDAYYGLPTRHYPFPISLPGVSRPGKEVLHPGQ</sequence>
<keyword evidence="4" id="KW-0597">Phosphoprotein</keyword>
<evidence type="ECO:0000256" key="12">
    <source>
        <dbReference type="SAM" id="MobiDB-lite"/>
    </source>
</evidence>
<keyword evidence="7" id="KW-0010">Activator</keyword>
<dbReference type="PANTHER" id="PTHR10328">
    <property type="entry name" value="PROTEIN MAX MYC-ASSOCIATED FACTOR X"/>
    <property type="match status" value="1"/>
</dbReference>
<evidence type="ECO:0000256" key="2">
    <source>
        <dbReference type="ARBA" id="ARBA00017633"/>
    </source>
</evidence>
<evidence type="ECO:0000256" key="10">
    <source>
        <dbReference type="ARBA" id="ARBA00029944"/>
    </source>
</evidence>
<protein>
    <recommendedName>
        <fullName evidence="2">Protein max</fullName>
    </recommendedName>
    <alternativeName>
        <fullName evidence="10">Myc-associated factor X</fullName>
    </alternativeName>
</protein>